<dbReference type="AlphaFoldDB" id="A0A5C5Z3M3"/>
<feature type="compositionally biased region" description="Basic and acidic residues" evidence="5">
    <location>
        <begin position="424"/>
        <end position="433"/>
    </location>
</feature>
<dbReference type="InterPro" id="IPR000917">
    <property type="entry name" value="Sulfatase_N"/>
</dbReference>
<name>A0A5C5Z3M3_9BACT</name>
<dbReference type="InterPro" id="IPR017850">
    <property type="entry name" value="Alkaline_phosphatase_core_sf"/>
</dbReference>
<keyword evidence="4" id="KW-0106">Calcium</keyword>
<accession>A0A5C5Z3M3</accession>
<evidence type="ECO:0000256" key="2">
    <source>
        <dbReference type="ARBA" id="ARBA00022723"/>
    </source>
</evidence>
<dbReference type="PANTHER" id="PTHR42693:SF53">
    <property type="entry name" value="ENDO-4-O-SULFATASE"/>
    <property type="match status" value="1"/>
</dbReference>
<keyword evidence="3 7" id="KW-0378">Hydrolase</keyword>
<dbReference type="Pfam" id="PF00884">
    <property type="entry name" value="Sulfatase"/>
    <property type="match status" value="2"/>
</dbReference>
<evidence type="ECO:0000256" key="3">
    <source>
        <dbReference type="ARBA" id="ARBA00022801"/>
    </source>
</evidence>
<feature type="domain" description="Sulfatase N-terminal" evidence="6">
    <location>
        <begin position="454"/>
        <end position="759"/>
    </location>
</feature>
<sequence>MHNMHLLEREVTIPELLQQSGYGTAHFGKWHIGMTSGKRKKPSPTEHGFDYWFGLSNGAHPSHKNPVNFLRNGKPVGPLKGYSCQLIVDDAIRWLDQKESPDQPFFLNLWFNEPHAKLAASDEIVSLYGDLKDESAIYSATVDNTDRAIGRLVAKLKAMGKLDSTLIIYSSDHGSYRTDRNGGLNGNKGSNFEGGLRSPGIFFWPRGIRGGRIEDTACGSVDLLPTICGLIGIDEPASVHLDGADLSPLLTEKGAFRRDQPLLWLAPSSGHLATLRDGSYTLMGYRGYQLPFDHVRFNEVLRKMAELAGIDPSSPNLIQAVSNTTFSSPEFQRLNVERVRLQTFQEAWIPAIKAGGFGRFALYDLSTDPLQQNDISKQRPKVTERLKKKLLELYEDVMAYAPVWEPVADAYATPTAASPARSGTRQEFRRPRNDSPPSPKVLTSSATRSSRKLPNVVVLLADDLGSKDLGCNGGPVKTPVLDSLAARGVRFTDFHAGAAVCSPSRATLLTGRQNLRTGIYGVLQDQWHNMHLLEREVTIAEVLQKAGYGTAHFGKWHIGMTSGKRRKPSPTQHGFDYWFGLSNGASPSHKNPVNFRRNGKPVGPLKGYSCQLVVDDAIDWLETKANPDQPFFMNIWFNEPHSKLAAPDEIVSLYGDLKDESAIYSATVDNTDRAIGRLVAKLKAMGKLDNTLIIYSSDHGSYRTDRNGGLNGNKGSNFEGGLRSPGIFFWPRGFRGGRVENTPSGSVDLLPTICGLAGIEKPKGVHLDGADLSPLLIEKGTFNRSQPMFWLSPSSGHLATLREGNYTLMGYSGYKLPSDQARKNDLTRQMARLAGIDPSTPNLGAHVVNTTFSSPEYNRLKGEFVRLRTFQEAWIPTIKAGGFSRFALYDSNADPLQQNDISKQRPKVTERLKKKLQELYEDVMADAPDWEPLANVSTTPPS</sequence>
<comment type="caution">
    <text evidence="7">The sequence shown here is derived from an EMBL/GenBank/DDBJ whole genome shotgun (WGS) entry which is preliminary data.</text>
</comment>
<gene>
    <name evidence="7" type="primary">atsA_72</name>
    <name evidence="7" type="ORF">CA13_29140</name>
</gene>
<dbReference type="EMBL" id="SJPJ01000001">
    <property type="protein sequence ID" value="TWT81461.1"/>
    <property type="molecule type" value="Genomic_DNA"/>
</dbReference>
<dbReference type="Proteomes" id="UP000315010">
    <property type="component" value="Unassembled WGS sequence"/>
</dbReference>
<dbReference type="PANTHER" id="PTHR42693">
    <property type="entry name" value="ARYLSULFATASE FAMILY MEMBER"/>
    <property type="match status" value="1"/>
</dbReference>
<evidence type="ECO:0000313" key="8">
    <source>
        <dbReference type="Proteomes" id="UP000315010"/>
    </source>
</evidence>
<reference evidence="7 8" key="1">
    <citation type="submission" date="2019-02" db="EMBL/GenBank/DDBJ databases">
        <title>Deep-cultivation of Planctomycetes and their phenomic and genomic characterization uncovers novel biology.</title>
        <authorList>
            <person name="Wiegand S."/>
            <person name="Jogler M."/>
            <person name="Boedeker C."/>
            <person name="Pinto D."/>
            <person name="Vollmers J."/>
            <person name="Rivas-Marin E."/>
            <person name="Kohn T."/>
            <person name="Peeters S.H."/>
            <person name="Heuer A."/>
            <person name="Rast P."/>
            <person name="Oberbeckmann S."/>
            <person name="Bunk B."/>
            <person name="Jeske O."/>
            <person name="Meyerdierks A."/>
            <person name="Storesund J.E."/>
            <person name="Kallscheuer N."/>
            <person name="Luecker S."/>
            <person name="Lage O.M."/>
            <person name="Pohl T."/>
            <person name="Merkel B.J."/>
            <person name="Hornburger P."/>
            <person name="Mueller R.-W."/>
            <person name="Bruemmer F."/>
            <person name="Labrenz M."/>
            <person name="Spormann A.M."/>
            <person name="Op Den Camp H."/>
            <person name="Overmann J."/>
            <person name="Amann R."/>
            <person name="Jetten M.S.M."/>
            <person name="Mascher T."/>
            <person name="Medema M.H."/>
            <person name="Devos D.P."/>
            <person name="Kaster A.-K."/>
            <person name="Ovreas L."/>
            <person name="Rohde M."/>
            <person name="Galperin M.Y."/>
            <person name="Jogler C."/>
        </authorList>
    </citation>
    <scope>NUCLEOTIDE SEQUENCE [LARGE SCALE GENOMIC DNA]</scope>
    <source>
        <strain evidence="7 8">CA13</strain>
    </source>
</reference>
<dbReference type="GO" id="GO:0004065">
    <property type="term" value="F:arylsulfatase activity"/>
    <property type="evidence" value="ECO:0007669"/>
    <property type="project" value="UniProtKB-EC"/>
</dbReference>
<evidence type="ECO:0000256" key="1">
    <source>
        <dbReference type="ARBA" id="ARBA00008779"/>
    </source>
</evidence>
<organism evidence="7 8">
    <name type="scientific">Novipirellula herctigrandis</name>
    <dbReference type="NCBI Taxonomy" id="2527986"/>
    <lineage>
        <taxon>Bacteria</taxon>
        <taxon>Pseudomonadati</taxon>
        <taxon>Planctomycetota</taxon>
        <taxon>Planctomycetia</taxon>
        <taxon>Pirellulales</taxon>
        <taxon>Pirellulaceae</taxon>
        <taxon>Novipirellula</taxon>
    </lineage>
</organism>
<protein>
    <submittedName>
        <fullName evidence="7">Arylsulfatase</fullName>
        <ecNumber evidence="7">3.1.6.1</ecNumber>
    </submittedName>
</protein>
<dbReference type="EC" id="3.1.6.1" evidence="7"/>
<comment type="similarity">
    <text evidence="1">Belongs to the sulfatase family.</text>
</comment>
<evidence type="ECO:0000313" key="7">
    <source>
        <dbReference type="EMBL" id="TWT81461.1"/>
    </source>
</evidence>
<evidence type="ECO:0000256" key="4">
    <source>
        <dbReference type="ARBA" id="ARBA00022837"/>
    </source>
</evidence>
<feature type="region of interest" description="Disordered" evidence="5">
    <location>
        <begin position="414"/>
        <end position="449"/>
    </location>
</feature>
<dbReference type="PROSITE" id="PS00523">
    <property type="entry name" value="SULFATASE_1"/>
    <property type="match status" value="1"/>
</dbReference>
<dbReference type="InterPro" id="IPR050738">
    <property type="entry name" value="Sulfatase"/>
</dbReference>
<evidence type="ECO:0000259" key="6">
    <source>
        <dbReference type="Pfam" id="PF00884"/>
    </source>
</evidence>
<dbReference type="SUPFAM" id="SSF53649">
    <property type="entry name" value="Alkaline phosphatase-like"/>
    <property type="match status" value="2"/>
</dbReference>
<proteinExistence type="inferred from homology"/>
<dbReference type="Gene3D" id="3.40.720.10">
    <property type="entry name" value="Alkaline Phosphatase, subunit A"/>
    <property type="match status" value="2"/>
</dbReference>
<dbReference type="GO" id="GO:0046872">
    <property type="term" value="F:metal ion binding"/>
    <property type="evidence" value="ECO:0007669"/>
    <property type="project" value="UniProtKB-KW"/>
</dbReference>
<dbReference type="InterPro" id="IPR024607">
    <property type="entry name" value="Sulfatase_CS"/>
</dbReference>
<dbReference type="Gene3D" id="3.30.1120.10">
    <property type="match status" value="2"/>
</dbReference>
<evidence type="ECO:0000256" key="5">
    <source>
        <dbReference type="SAM" id="MobiDB-lite"/>
    </source>
</evidence>
<feature type="domain" description="Sulfatase N-terminal" evidence="6">
    <location>
        <begin position="8"/>
        <end position="233"/>
    </location>
</feature>
<keyword evidence="8" id="KW-1185">Reference proteome</keyword>
<keyword evidence="2" id="KW-0479">Metal-binding</keyword>